<feature type="region of interest" description="Disordered" evidence="1">
    <location>
        <begin position="189"/>
        <end position="216"/>
    </location>
</feature>
<sequence length="710" mass="78840">MATQTHIGAASSPIARHILQDVSRKTIPGCSAAEHEHDGGRPLLISNTMLQAYNKMRGPAAKDSQEDPLFEWIHLCEDISSRDGNQAPSRSKRDILHMLRKVDETLSEGNAAGDSPREAVFEINRPEQADHHIRAPPRHDFSTHLLTACCADFEFDSEDSDDEESSVPHGRISPALSLLGPKVASAGAETRSKCLSTRTNRGAVPDPRSGRHAPHAAAALPLPRLGRRAAGRRVHGLRPVALLRRAHEPIPAVRGRGRRRRPQPGPDRLRGRYSRMDPLAGKSLRKLMFYHRPNAPSGGGTPNASPTIADAGVDEYGQSEIEAILNSPSARPPHTQYSGLPTTPSHLDHHLSQAYAVIAVNEAQAECITPLLRHQTAQIRNLQEEREHLSAAVGIVQSRRRRRRQHQEEAAQRQQQQQRSPEAEQREKRIRQHVAAHLEDVQFQYVRAADTLGHERMRKEANDAAIARLERDIAELCHKAGLGSPAEVYDELTGSSPDSANDAAEEYPATGHQQNTVDNSKDHHGNDQEGGGHAGGGDRNNTEGNIFPPLSPLLISTTRAYRQPIITTVTPRNKSAQTPRQHPSPSPSPLIKAGALSPSHHHHQHPSHHWVGELEDDPLPRLKSQYLEMMTPKNGNDKRPDIIGYSHHHAIFDNNSLNIYNNGYDTDVSPTDLYDAYAEWEEEYHNDAEYQATEKILEKTEAYIERLQQH</sequence>
<feature type="region of interest" description="Disordered" evidence="1">
    <location>
        <begin position="568"/>
        <end position="615"/>
    </location>
</feature>
<proteinExistence type="predicted"/>
<evidence type="ECO:0000313" key="2">
    <source>
        <dbReference type="EMBL" id="KAK8087039.1"/>
    </source>
</evidence>
<organism evidence="2 3">
    <name type="scientific">Apiospora phragmitis</name>
    <dbReference type="NCBI Taxonomy" id="2905665"/>
    <lineage>
        <taxon>Eukaryota</taxon>
        <taxon>Fungi</taxon>
        <taxon>Dikarya</taxon>
        <taxon>Ascomycota</taxon>
        <taxon>Pezizomycotina</taxon>
        <taxon>Sordariomycetes</taxon>
        <taxon>Xylariomycetidae</taxon>
        <taxon>Amphisphaeriales</taxon>
        <taxon>Apiosporaceae</taxon>
        <taxon>Apiospora</taxon>
    </lineage>
</organism>
<name>A0ABR1WV36_9PEZI</name>
<keyword evidence="3" id="KW-1185">Reference proteome</keyword>
<feature type="region of interest" description="Disordered" evidence="1">
    <location>
        <begin position="488"/>
        <end position="551"/>
    </location>
</feature>
<protein>
    <submittedName>
        <fullName evidence="2">Uncharacterized protein</fullName>
    </submittedName>
</protein>
<comment type="caution">
    <text evidence="2">The sequence shown here is derived from an EMBL/GenBank/DDBJ whole genome shotgun (WGS) entry which is preliminary data.</text>
</comment>
<dbReference type="Proteomes" id="UP001480595">
    <property type="component" value="Unassembled WGS sequence"/>
</dbReference>
<dbReference type="RefSeq" id="XP_066721563.1">
    <property type="nucleotide sequence ID" value="XM_066853422.1"/>
</dbReference>
<gene>
    <name evidence="2" type="ORF">PG994_002013</name>
</gene>
<accession>A0ABR1WV36</accession>
<feature type="compositionally biased region" description="Basic residues" evidence="1">
    <location>
        <begin position="599"/>
        <end position="608"/>
    </location>
</feature>
<evidence type="ECO:0000256" key="1">
    <source>
        <dbReference type="SAM" id="MobiDB-lite"/>
    </source>
</evidence>
<feature type="compositionally biased region" description="Polar residues" evidence="1">
    <location>
        <begin position="568"/>
        <end position="581"/>
    </location>
</feature>
<reference evidence="2 3" key="1">
    <citation type="submission" date="2023-01" db="EMBL/GenBank/DDBJ databases">
        <title>Analysis of 21 Apiospora genomes using comparative genomics revels a genus with tremendous synthesis potential of carbohydrate active enzymes and secondary metabolites.</title>
        <authorList>
            <person name="Sorensen T."/>
        </authorList>
    </citation>
    <scope>NUCLEOTIDE SEQUENCE [LARGE SCALE GENOMIC DNA]</scope>
    <source>
        <strain evidence="2 3">CBS 135458</strain>
    </source>
</reference>
<feature type="compositionally biased region" description="Gly residues" evidence="1">
    <location>
        <begin position="528"/>
        <end position="538"/>
    </location>
</feature>
<dbReference type="EMBL" id="JAQQWL010000002">
    <property type="protein sequence ID" value="KAK8087039.1"/>
    <property type="molecule type" value="Genomic_DNA"/>
</dbReference>
<dbReference type="GeneID" id="92086485"/>
<feature type="region of interest" description="Disordered" evidence="1">
    <location>
        <begin position="393"/>
        <end position="429"/>
    </location>
</feature>
<feature type="region of interest" description="Disordered" evidence="1">
    <location>
        <begin position="251"/>
        <end position="274"/>
    </location>
</feature>
<evidence type="ECO:0000313" key="3">
    <source>
        <dbReference type="Proteomes" id="UP001480595"/>
    </source>
</evidence>